<dbReference type="InterPro" id="IPR004513">
    <property type="entry name" value="FtsX"/>
</dbReference>
<dbReference type="InterPro" id="IPR040690">
    <property type="entry name" value="FtsX_ECD"/>
</dbReference>
<dbReference type="Proteomes" id="UP000590511">
    <property type="component" value="Unassembled WGS sequence"/>
</dbReference>
<evidence type="ECO:0000313" key="2">
    <source>
        <dbReference type="EMBL" id="GIE42142.1"/>
    </source>
</evidence>
<keyword evidence="5" id="KW-1185">Reference proteome</keyword>
<dbReference type="Pfam" id="PF18075">
    <property type="entry name" value="FtsX_ECD"/>
    <property type="match status" value="1"/>
</dbReference>
<evidence type="ECO:0000313" key="4">
    <source>
        <dbReference type="Proteomes" id="UP000590511"/>
    </source>
</evidence>
<evidence type="ECO:0000313" key="3">
    <source>
        <dbReference type="EMBL" id="MBB4750702.1"/>
    </source>
</evidence>
<organism evidence="3 4">
    <name type="scientific">Actinoplanes lobatus</name>
    <dbReference type="NCBI Taxonomy" id="113568"/>
    <lineage>
        <taxon>Bacteria</taxon>
        <taxon>Bacillati</taxon>
        <taxon>Actinomycetota</taxon>
        <taxon>Actinomycetes</taxon>
        <taxon>Micromonosporales</taxon>
        <taxon>Micromonosporaceae</taxon>
        <taxon>Actinoplanes</taxon>
    </lineage>
</organism>
<dbReference type="Gene3D" id="3.30.70.3040">
    <property type="match status" value="1"/>
</dbReference>
<dbReference type="GO" id="GO:0051301">
    <property type="term" value="P:cell division"/>
    <property type="evidence" value="ECO:0007669"/>
    <property type="project" value="UniProtKB-KW"/>
</dbReference>
<comment type="caution">
    <text evidence="3">The sequence shown here is derived from an EMBL/GenBank/DDBJ whole genome shotgun (WGS) entry which is preliminary data.</text>
</comment>
<dbReference type="PANTHER" id="PTHR47755:SF1">
    <property type="entry name" value="CELL DIVISION PROTEIN FTSX"/>
    <property type="match status" value="1"/>
</dbReference>
<gene>
    <name evidence="2" type="ORF">Alo02nite_50400</name>
    <name evidence="3" type="ORF">BJ964_004863</name>
</gene>
<sequence>MRLLKILFAIVIAVTALAGCGLFEESDKEKFERILDESASFSVFLDDDVTEQQRADIRARLEKEPGVTEVTFETKAAAYEKFKEIWADDPEFVDQVNEDSMPESFRLTTENAATSREIRDGSAADELEAMPGVREVIFPCTTIEECRQSVVDQNSGRTS</sequence>
<dbReference type="GO" id="GO:0016020">
    <property type="term" value="C:membrane"/>
    <property type="evidence" value="ECO:0007669"/>
    <property type="project" value="InterPro"/>
</dbReference>
<proteinExistence type="predicted"/>
<evidence type="ECO:0000259" key="1">
    <source>
        <dbReference type="Pfam" id="PF18075"/>
    </source>
</evidence>
<feature type="domain" description="FtsX extracellular" evidence="1">
    <location>
        <begin position="41"/>
        <end position="136"/>
    </location>
</feature>
<dbReference type="EMBL" id="BOMP01000086">
    <property type="protein sequence ID" value="GIE42142.1"/>
    <property type="molecule type" value="Genomic_DNA"/>
</dbReference>
<reference evidence="2 5" key="2">
    <citation type="submission" date="2021-01" db="EMBL/GenBank/DDBJ databases">
        <title>Whole genome shotgun sequence of Actinoplanes lobatus NBRC 12513.</title>
        <authorList>
            <person name="Komaki H."/>
            <person name="Tamura T."/>
        </authorList>
    </citation>
    <scope>NUCLEOTIDE SEQUENCE [LARGE SCALE GENOMIC DNA]</scope>
    <source>
        <strain evidence="2 5">NBRC 12513</strain>
    </source>
</reference>
<protein>
    <submittedName>
        <fullName evidence="3">Cell division transport system permease protein</fullName>
    </submittedName>
</protein>
<evidence type="ECO:0000313" key="5">
    <source>
        <dbReference type="Proteomes" id="UP000631312"/>
    </source>
</evidence>
<dbReference type="PANTHER" id="PTHR47755">
    <property type="entry name" value="CELL DIVISION PROTEIN FTSX"/>
    <property type="match status" value="1"/>
</dbReference>
<dbReference type="EMBL" id="JACHNC010000001">
    <property type="protein sequence ID" value="MBB4750702.1"/>
    <property type="molecule type" value="Genomic_DNA"/>
</dbReference>
<name>A0A7W7HHP5_9ACTN</name>
<reference evidence="3 4" key="1">
    <citation type="submission" date="2020-08" db="EMBL/GenBank/DDBJ databases">
        <title>Sequencing the genomes of 1000 actinobacteria strains.</title>
        <authorList>
            <person name="Klenk H.-P."/>
        </authorList>
    </citation>
    <scope>NUCLEOTIDE SEQUENCE [LARGE SCALE GENOMIC DNA]</scope>
    <source>
        <strain evidence="3 4">DSM 43150</strain>
    </source>
</reference>
<dbReference type="RefSeq" id="WP_188122843.1">
    <property type="nucleotide sequence ID" value="NZ_BOMP01000086.1"/>
</dbReference>
<dbReference type="PROSITE" id="PS51257">
    <property type="entry name" value="PROKAR_LIPOPROTEIN"/>
    <property type="match status" value="1"/>
</dbReference>
<keyword evidence="3" id="KW-0132">Cell division</keyword>
<dbReference type="Proteomes" id="UP000631312">
    <property type="component" value="Unassembled WGS sequence"/>
</dbReference>
<dbReference type="AlphaFoldDB" id="A0A7W7HHP5"/>
<accession>A0A7W7HHP5</accession>
<keyword evidence="3" id="KW-0131">Cell cycle</keyword>